<dbReference type="EMBL" id="CDHN01000006">
    <property type="protein sequence ID" value="CEJ94052.1"/>
    <property type="molecule type" value="Genomic_DNA"/>
</dbReference>
<evidence type="ECO:0000256" key="8">
    <source>
        <dbReference type="RuleBase" id="RU361235"/>
    </source>
</evidence>
<dbReference type="EC" id="3.1.1.-" evidence="8"/>
<dbReference type="HOGENOM" id="CLU_006586_10_6_1"/>
<gene>
    <name evidence="10" type="ORF">VHEMI09608</name>
</gene>
<keyword evidence="4 8" id="KW-0732">Signal</keyword>
<dbReference type="InterPro" id="IPR002018">
    <property type="entry name" value="CarbesteraseB"/>
</dbReference>
<dbReference type="InterPro" id="IPR029058">
    <property type="entry name" value="AB_hydrolase_fold"/>
</dbReference>
<evidence type="ECO:0000256" key="5">
    <source>
        <dbReference type="ARBA" id="ARBA00022801"/>
    </source>
</evidence>
<feature type="chain" id="PRO_5005108682" description="Carboxylic ester hydrolase" evidence="8">
    <location>
        <begin position="21"/>
        <end position="568"/>
    </location>
</feature>
<evidence type="ECO:0000256" key="7">
    <source>
        <dbReference type="ARBA" id="ARBA00023180"/>
    </source>
</evidence>
<dbReference type="OrthoDB" id="408631at2759"/>
<reference evidence="10 11" key="1">
    <citation type="journal article" date="2015" name="Genome Announc.">
        <title>Draft Genome Sequence and Gene Annotation of the Entomopathogenic Fungus Verticillium hemipterigenum.</title>
        <authorList>
            <person name="Horn F."/>
            <person name="Habel A."/>
            <person name="Scharf D.H."/>
            <person name="Dworschak J."/>
            <person name="Brakhage A.A."/>
            <person name="Guthke R."/>
            <person name="Hertweck C."/>
            <person name="Linde J."/>
        </authorList>
    </citation>
    <scope>NUCLEOTIDE SEQUENCE [LARGE SCALE GENOMIC DNA]</scope>
</reference>
<keyword evidence="6" id="KW-0443">Lipid metabolism</keyword>
<dbReference type="PANTHER" id="PTHR11559">
    <property type="entry name" value="CARBOXYLESTERASE"/>
    <property type="match status" value="1"/>
</dbReference>
<dbReference type="ESTHER" id="9hypo-a0a0a1trs8">
    <property type="family name" value="Fungal_carboxylesterase_lipase"/>
</dbReference>
<dbReference type="FunFam" id="3.40.50.1820:FF:000213">
    <property type="entry name" value="Carboxylic ester hydrolase"/>
    <property type="match status" value="1"/>
</dbReference>
<accession>A0A0A1TRS8</accession>
<dbReference type="SUPFAM" id="SSF53474">
    <property type="entry name" value="alpha/beta-Hydrolases"/>
    <property type="match status" value="1"/>
</dbReference>
<dbReference type="Pfam" id="PF00135">
    <property type="entry name" value="COesterase"/>
    <property type="match status" value="1"/>
</dbReference>
<organism evidence="10 11">
    <name type="scientific">[Torrubiella] hemipterigena</name>
    <dbReference type="NCBI Taxonomy" id="1531966"/>
    <lineage>
        <taxon>Eukaryota</taxon>
        <taxon>Fungi</taxon>
        <taxon>Dikarya</taxon>
        <taxon>Ascomycota</taxon>
        <taxon>Pezizomycotina</taxon>
        <taxon>Sordariomycetes</taxon>
        <taxon>Hypocreomycetidae</taxon>
        <taxon>Hypocreales</taxon>
        <taxon>Clavicipitaceae</taxon>
        <taxon>Clavicipitaceae incertae sedis</taxon>
        <taxon>'Torrubiella' clade</taxon>
    </lineage>
</organism>
<evidence type="ECO:0000313" key="11">
    <source>
        <dbReference type="Proteomes" id="UP000039046"/>
    </source>
</evidence>
<keyword evidence="3" id="KW-0964">Secreted</keyword>
<name>A0A0A1TRS8_9HYPO</name>
<keyword evidence="7" id="KW-0325">Glycoprotein</keyword>
<comment type="subcellular location">
    <subcellularLocation>
        <location evidence="1">Secreted</location>
    </subcellularLocation>
</comment>
<evidence type="ECO:0000259" key="9">
    <source>
        <dbReference type="Pfam" id="PF00135"/>
    </source>
</evidence>
<comment type="similarity">
    <text evidence="2 8">Belongs to the type-B carboxylesterase/lipase family.</text>
</comment>
<dbReference type="Gene3D" id="3.40.50.1820">
    <property type="entry name" value="alpha/beta hydrolase"/>
    <property type="match status" value="1"/>
</dbReference>
<dbReference type="InterPro" id="IPR050309">
    <property type="entry name" value="Type-B_Carboxylest/Lipase"/>
</dbReference>
<sequence length="568" mass="61788">MKFSAQAVASALCLSTTVFGAPAADTPEKRFSQVKVSYPEGSVIGNAGLIADSFKGIPFAKPPVGDLRLRPPQRLSGKAENVDGTKLVAPACPQMYVSNESHDILSKLLTGVLSLPLLDKLNGQEDCLTLDIQRPAGTKAGDKLPVVFWIFGGAFHLGGSNTYDATSLLTEAVGNNQPFVFVAINYRVGGFGFLGGKEILKDGAANLGLLDQRMAMEWVADNIDAFGGDPSKVTLWGESAGAISIFDQFMLYGGNATYKGKDLFRAGIMDSGSAVPAEPVDSSKPQAIYDTVVARSGCAGSSDTLACLRKAPYDVFYKAATSVPGALSYNSVALSYLPRPDGKTLPANPLVAAKSGKFKKVPVIIGDQEDEGTLFSLFQNNVTTTNDIVSYLKDLFFPRTDVSILREIVNVYPEDISAGSPFRTGIFNELYPGFKRLAALLGDITFTITRRVTLRLVHEIDPTFKAWSYLSSYDYGTPILGTFHASDILQAFYGVLPNNASRSIRAYYFNFVYNLDPNKGYPVDNWPEWGPSRTLMWFKSAFSNSLLKDDFRKDAEDVIYKYREDIAI</sequence>
<evidence type="ECO:0000256" key="2">
    <source>
        <dbReference type="ARBA" id="ARBA00005964"/>
    </source>
</evidence>
<feature type="signal peptide" evidence="8">
    <location>
        <begin position="1"/>
        <end position="20"/>
    </location>
</feature>
<dbReference type="GO" id="GO:0006629">
    <property type="term" value="P:lipid metabolic process"/>
    <property type="evidence" value="ECO:0007669"/>
    <property type="project" value="UniProtKB-KW"/>
</dbReference>
<dbReference type="STRING" id="1531966.A0A0A1TRS8"/>
<evidence type="ECO:0000256" key="1">
    <source>
        <dbReference type="ARBA" id="ARBA00004613"/>
    </source>
</evidence>
<keyword evidence="11" id="KW-1185">Reference proteome</keyword>
<evidence type="ECO:0000313" key="10">
    <source>
        <dbReference type="EMBL" id="CEJ94052.1"/>
    </source>
</evidence>
<evidence type="ECO:0000256" key="3">
    <source>
        <dbReference type="ARBA" id="ARBA00022525"/>
    </source>
</evidence>
<dbReference type="GO" id="GO:0016787">
    <property type="term" value="F:hydrolase activity"/>
    <property type="evidence" value="ECO:0007669"/>
    <property type="project" value="UniProtKB-KW"/>
</dbReference>
<proteinExistence type="inferred from homology"/>
<dbReference type="Proteomes" id="UP000039046">
    <property type="component" value="Unassembled WGS sequence"/>
</dbReference>
<feature type="domain" description="Carboxylesterase type B" evidence="9">
    <location>
        <begin position="36"/>
        <end position="530"/>
    </location>
</feature>
<keyword evidence="5 8" id="KW-0378">Hydrolase</keyword>
<dbReference type="GO" id="GO:0005576">
    <property type="term" value="C:extracellular region"/>
    <property type="evidence" value="ECO:0007669"/>
    <property type="project" value="UniProtKB-SubCell"/>
</dbReference>
<protein>
    <recommendedName>
        <fullName evidence="8">Carboxylic ester hydrolase</fullName>
        <ecNumber evidence="8">3.1.1.-</ecNumber>
    </recommendedName>
</protein>
<dbReference type="AlphaFoldDB" id="A0A0A1TRS8"/>
<dbReference type="InterPro" id="IPR019826">
    <property type="entry name" value="Carboxylesterase_B_AS"/>
</dbReference>
<dbReference type="PROSITE" id="PS00122">
    <property type="entry name" value="CARBOXYLESTERASE_B_1"/>
    <property type="match status" value="1"/>
</dbReference>
<evidence type="ECO:0000256" key="6">
    <source>
        <dbReference type="ARBA" id="ARBA00023098"/>
    </source>
</evidence>
<evidence type="ECO:0000256" key="4">
    <source>
        <dbReference type="ARBA" id="ARBA00022729"/>
    </source>
</evidence>